<evidence type="ECO:0000256" key="1">
    <source>
        <dbReference type="SAM" id="MobiDB-lite"/>
    </source>
</evidence>
<keyword evidence="3" id="KW-1185">Reference proteome</keyword>
<name>A0A378UIP3_BERDE</name>
<feature type="region of interest" description="Disordered" evidence="1">
    <location>
        <begin position="1"/>
        <end position="23"/>
    </location>
</feature>
<accession>A0A378UIP3</accession>
<reference evidence="2 3" key="1">
    <citation type="submission" date="2018-06" db="EMBL/GenBank/DDBJ databases">
        <authorList>
            <consortium name="Pathogen Informatics"/>
            <person name="Doyle S."/>
        </authorList>
    </citation>
    <scope>NUCLEOTIDE SEQUENCE [LARGE SCALE GENOMIC DNA]</scope>
    <source>
        <strain evidence="2 3">NCTC10295</strain>
    </source>
</reference>
<gene>
    <name evidence="2" type="ORF">NCTC10295_01113</name>
</gene>
<proteinExistence type="predicted"/>
<dbReference type="EMBL" id="UGQS01000002">
    <property type="protein sequence ID" value="STZ76352.1"/>
    <property type="molecule type" value="Genomic_DNA"/>
</dbReference>
<sequence length="82" mass="8701">MESTVAGLNGGADVPINDEAASATSVYSSEKVERLIEEAVAQRLSLNEAQTLTAEQKAAVEKTLNLGDTDTDFAARFLELVD</sequence>
<organism evidence="2 3">
    <name type="scientific">Bergeriella denitrificans</name>
    <name type="common">Neisseria denitrificans</name>
    <dbReference type="NCBI Taxonomy" id="494"/>
    <lineage>
        <taxon>Bacteria</taxon>
        <taxon>Pseudomonadati</taxon>
        <taxon>Pseudomonadota</taxon>
        <taxon>Betaproteobacteria</taxon>
        <taxon>Neisseriales</taxon>
        <taxon>Neisseriaceae</taxon>
        <taxon>Bergeriella</taxon>
    </lineage>
</organism>
<protein>
    <submittedName>
        <fullName evidence="2">Uncharacterized protein</fullName>
    </submittedName>
</protein>
<dbReference type="RefSeq" id="WP_066076181.1">
    <property type="nucleotide sequence ID" value="NZ_CP181246.1"/>
</dbReference>
<dbReference type="AlphaFoldDB" id="A0A378UIP3"/>
<dbReference type="Proteomes" id="UP000254651">
    <property type="component" value="Unassembled WGS sequence"/>
</dbReference>
<evidence type="ECO:0000313" key="3">
    <source>
        <dbReference type="Proteomes" id="UP000254651"/>
    </source>
</evidence>
<evidence type="ECO:0000313" key="2">
    <source>
        <dbReference type="EMBL" id="STZ76352.1"/>
    </source>
</evidence>